<dbReference type="InterPro" id="IPR025166">
    <property type="entry name" value="Integrase_DNA_bind_dom"/>
</dbReference>
<evidence type="ECO:0000256" key="3">
    <source>
        <dbReference type="ARBA" id="ARBA00023125"/>
    </source>
</evidence>
<evidence type="ECO:0000256" key="1">
    <source>
        <dbReference type="ARBA" id="ARBA00008857"/>
    </source>
</evidence>
<evidence type="ECO:0000259" key="8">
    <source>
        <dbReference type="PROSITE" id="PS51900"/>
    </source>
</evidence>
<dbReference type="GO" id="GO:0003677">
    <property type="term" value="F:DNA binding"/>
    <property type="evidence" value="ECO:0007669"/>
    <property type="project" value="UniProtKB-UniRule"/>
</dbReference>
<dbReference type="AlphaFoldDB" id="A0A8J8B6F6"/>
<feature type="domain" description="Core-binding (CB)" evidence="8">
    <location>
        <begin position="99"/>
        <end position="180"/>
    </location>
</feature>
<organism evidence="9 10">
    <name type="scientific">Thetidibacter halocola</name>
    <dbReference type="NCBI Taxonomy" id="2827239"/>
    <lineage>
        <taxon>Bacteria</taxon>
        <taxon>Pseudomonadati</taxon>
        <taxon>Pseudomonadota</taxon>
        <taxon>Alphaproteobacteria</taxon>
        <taxon>Rhodobacterales</taxon>
        <taxon>Roseobacteraceae</taxon>
        <taxon>Thetidibacter</taxon>
    </lineage>
</organism>
<sequence length="442" mass="49509">MSSENMRRPEKALSPRFVETVSDPGKYFDGHGLFLRVAKNGAKQWVQRITIRGKRTELGLGSPPAVPLKMAREQALLNRGKAMLGGDPLAEKRKAREGMTFSDAVDKYLAAKLSEFRNEKHRKQWRSTLDAYAAPVIGPKLVSEIDVQDVLRVLEPIWKDKTETASRLRGRIENVLSWATVAGHRTGDNPARWKGNLSETLPKPAKVAKGDNQPALALSDVSRWWADLRQRDGMAARALEFLTLTAARSGEVRGMTWDEIDLGRRDKTDATDKTPAANPANSANSGAVWTVPASRMKNGREHRVPLTPEAVALLEALPRMDGSPFVFFAPRGGMLSDMSISAVMRRMQEAEVKAKRRGYLDPRNKRPAVPHGLRSTFRQWAAERGYPRDMAEIALAHWIGSEVERAYQRADMLDRRRDMMADWIAHLCSETAQASKVSNIRR</sequence>
<dbReference type="InterPro" id="IPR050808">
    <property type="entry name" value="Phage_Integrase"/>
</dbReference>
<dbReference type="InterPro" id="IPR010998">
    <property type="entry name" value="Integrase_recombinase_N"/>
</dbReference>
<dbReference type="Pfam" id="PF13356">
    <property type="entry name" value="Arm-DNA-bind_3"/>
    <property type="match status" value="1"/>
</dbReference>
<evidence type="ECO:0000256" key="4">
    <source>
        <dbReference type="ARBA" id="ARBA00023172"/>
    </source>
</evidence>
<feature type="region of interest" description="Disordered" evidence="6">
    <location>
        <begin position="264"/>
        <end position="286"/>
    </location>
</feature>
<dbReference type="CDD" id="cd00801">
    <property type="entry name" value="INT_P4_C"/>
    <property type="match status" value="1"/>
</dbReference>
<evidence type="ECO:0000313" key="10">
    <source>
        <dbReference type="Proteomes" id="UP000681356"/>
    </source>
</evidence>
<dbReference type="SUPFAM" id="SSF56349">
    <property type="entry name" value="DNA breaking-rejoining enzymes"/>
    <property type="match status" value="1"/>
</dbReference>
<keyword evidence="4" id="KW-0233">DNA recombination</keyword>
<name>A0A8J8B6F6_9RHOB</name>
<dbReference type="EMBL" id="JAGTUU010000001">
    <property type="protein sequence ID" value="MBS0122520.1"/>
    <property type="molecule type" value="Genomic_DNA"/>
</dbReference>
<keyword evidence="10" id="KW-1185">Reference proteome</keyword>
<dbReference type="Proteomes" id="UP000681356">
    <property type="component" value="Unassembled WGS sequence"/>
</dbReference>
<dbReference type="PROSITE" id="PS51898">
    <property type="entry name" value="TYR_RECOMBINASE"/>
    <property type="match status" value="1"/>
</dbReference>
<dbReference type="InterPro" id="IPR011010">
    <property type="entry name" value="DNA_brk_join_enz"/>
</dbReference>
<dbReference type="Gene3D" id="1.10.150.130">
    <property type="match status" value="1"/>
</dbReference>
<dbReference type="PROSITE" id="PS51900">
    <property type="entry name" value="CB"/>
    <property type="match status" value="1"/>
</dbReference>
<dbReference type="PANTHER" id="PTHR30629">
    <property type="entry name" value="PROPHAGE INTEGRASE"/>
    <property type="match status" value="1"/>
</dbReference>
<dbReference type="Gene3D" id="3.30.160.390">
    <property type="entry name" value="Integrase, DNA-binding domain"/>
    <property type="match status" value="1"/>
</dbReference>
<dbReference type="Gene3D" id="1.10.443.10">
    <property type="entry name" value="Intergrase catalytic core"/>
    <property type="match status" value="1"/>
</dbReference>
<dbReference type="PANTHER" id="PTHR30629:SF2">
    <property type="entry name" value="PROPHAGE INTEGRASE INTS-RELATED"/>
    <property type="match status" value="1"/>
</dbReference>
<evidence type="ECO:0000313" key="9">
    <source>
        <dbReference type="EMBL" id="MBS0122520.1"/>
    </source>
</evidence>
<feature type="compositionally biased region" description="Low complexity" evidence="6">
    <location>
        <begin position="275"/>
        <end position="285"/>
    </location>
</feature>
<dbReference type="InterPro" id="IPR002104">
    <property type="entry name" value="Integrase_catalytic"/>
</dbReference>
<dbReference type="InterPro" id="IPR013762">
    <property type="entry name" value="Integrase-like_cat_sf"/>
</dbReference>
<dbReference type="GO" id="GO:0015074">
    <property type="term" value="P:DNA integration"/>
    <property type="evidence" value="ECO:0007669"/>
    <property type="project" value="UniProtKB-KW"/>
</dbReference>
<keyword evidence="2" id="KW-0229">DNA integration</keyword>
<protein>
    <submittedName>
        <fullName evidence="9">Site-specific integrase</fullName>
    </submittedName>
</protein>
<proteinExistence type="inferred from homology"/>
<dbReference type="InterPro" id="IPR038488">
    <property type="entry name" value="Integrase_DNA-bd_sf"/>
</dbReference>
<dbReference type="InterPro" id="IPR053876">
    <property type="entry name" value="Phage_int_M"/>
</dbReference>
<dbReference type="Pfam" id="PF00589">
    <property type="entry name" value="Phage_integrase"/>
    <property type="match status" value="1"/>
</dbReference>
<feature type="domain" description="Tyr recombinase" evidence="7">
    <location>
        <begin position="211"/>
        <end position="420"/>
    </location>
</feature>
<comment type="caution">
    <text evidence="9">The sequence shown here is derived from an EMBL/GenBank/DDBJ whole genome shotgun (WGS) entry which is preliminary data.</text>
</comment>
<reference evidence="9" key="1">
    <citation type="submission" date="2021-04" db="EMBL/GenBank/DDBJ databases">
        <authorList>
            <person name="Yoon J."/>
        </authorList>
    </citation>
    <scope>NUCLEOTIDE SEQUENCE</scope>
    <source>
        <strain evidence="9">KMU-90</strain>
    </source>
</reference>
<dbReference type="InterPro" id="IPR044068">
    <property type="entry name" value="CB"/>
</dbReference>
<evidence type="ECO:0000256" key="2">
    <source>
        <dbReference type="ARBA" id="ARBA00022908"/>
    </source>
</evidence>
<evidence type="ECO:0000256" key="6">
    <source>
        <dbReference type="SAM" id="MobiDB-lite"/>
    </source>
</evidence>
<comment type="similarity">
    <text evidence="1">Belongs to the 'phage' integrase family.</text>
</comment>
<evidence type="ECO:0000256" key="5">
    <source>
        <dbReference type="PROSITE-ProRule" id="PRU01248"/>
    </source>
</evidence>
<keyword evidence="3 5" id="KW-0238">DNA-binding</keyword>
<dbReference type="Pfam" id="PF22022">
    <property type="entry name" value="Phage_int_M"/>
    <property type="match status" value="1"/>
</dbReference>
<dbReference type="GO" id="GO:0006310">
    <property type="term" value="P:DNA recombination"/>
    <property type="evidence" value="ECO:0007669"/>
    <property type="project" value="UniProtKB-KW"/>
</dbReference>
<gene>
    <name evidence="9" type="ORF">KB874_00105</name>
</gene>
<evidence type="ECO:0000259" key="7">
    <source>
        <dbReference type="PROSITE" id="PS51898"/>
    </source>
</evidence>
<accession>A0A8J8B6F6</accession>